<gene>
    <name evidence="2" type="ORF">ACFFGE_12975</name>
</gene>
<evidence type="ECO:0000313" key="3">
    <source>
        <dbReference type="Proteomes" id="UP001589906"/>
    </source>
</evidence>
<evidence type="ECO:0000313" key="2">
    <source>
        <dbReference type="EMBL" id="MFC0634786.1"/>
    </source>
</evidence>
<dbReference type="RefSeq" id="WP_376836861.1">
    <property type="nucleotide sequence ID" value="NZ_JBHLSW010000015.1"/>
</dbReference>
<accession>A0ABV6R576</accession>
<proteinExistence type="predicted"/>
<organism evidence="2 3">
    <name type="scientific">Brevundimonas balnearis</name>
    <dbReference type="NCBI Taxonomy" id="1572858"/>
    <lineage>
        <taxon>Bacteria</taxon>
        <taxon>Pseudomonadati</taxon>
        <taxon>Pseudomonadota</taxon>
        <taxon>Alphaproteobacteria</taxon>
        <taxon>Caulobacterales</taxon>
        <taxon>Caulobacteraceae</taxon>
        <taxon>Brevundimonas</taxon>
    </lineage>
</organism>
<sequence>MRFPTIAFACLTLAACGPADPTSVEAAPDADAADIAEAAPPPHAEVAPVAVAEPVDGAPAFVPTFPGAEVEQQAADATAASEGGMVVFTTDASPDEVVEFYKARAEAEGLASTMNMNHGDTRAYGATDAEGGETLSVVASPDGDQTSVQLTWSQGSQP</sequence>
<dbReference type="PROSITE" id="PS51257">
    <property type="entry name" value="PROKAR_LIPOPROTEIN"/>
    <property type="match status" value="1"/>
</dbReference>
<feature type="region of interest" description="Disordered" evidence="1">
    <location>
        <begin position="134"/>
        <end position="158"/>
    </location>
</feature>
<feature type="compositionally biased region" description="Polar residues" evidence="1">
    <location>
        <begin position="143"/>
        <end position="158"/>
    </location>
</feature>
<protein>
    <recommendedName>
        <fullName evidence="4">Lipoprotein</fullName>
    </recommendedName>
</protein>
<evidence type="ECO:0000256" key="1">
    <source>
        <dbReference type="SAM" id="MobiDB-lite"/>
    </source>
</evidence>
<reference evidence="2 3" key="1">
    <citation type="submission" date="2024-09" db="EMBL/GenBank/DDBJ databases">
        <authorList>
            <person name="Sun Q."/>
            <person name="Mori K."/>
        </authorList>
    </citation>
    <scope>NUCLEOTIDE SEQUENCE [LARGE SCALE GENOMIC DNA]</scope>
    <source>
        <strain evidence="2 3">NCAIM B.02621</strain>
    </source>
</reference>
<keyword evidence="3" id="KW-1185">Reference proteome</keyword>
<evidence type="ECO:0008006" key="4">
    <source>
        <dbReference type="Google" id="ProtNLM"/>
    </source>
</evidence>
<name>A0ABV6R576_9CAUL</name>
<dbReference type="Proteomes" id="UP001589906">
    <property type="component" value="Unassembled WGS sequence"/>
</dbReference>
<dbReference type="EMBL" id="JBHLSW010000015">
    <property type="protein sequence ID" value="MFC0634786.1"/>
    <property type="molecule type" value="Genomic_DNA"/>
</dbReference>
<comment type="caution">
    <text evidence="2">The sequence shown here is derived from an EMBL/GenBank/DDBJ whole genome shotgun (WGS) entry which is preliminary data.</text>
</comment>